<keyword evidence="1" id="KW-1133">Transmembrane helix</keyword>
<evidence type="ECO:0000256" key="1">
    <source>
        <dbReference type="SAM" id="Phobius"/>
    </source>
</evidence>
<protein>
    <recommendedName>
        <fullName evidence="4">5-bromo-4-chloroindolyl phosphate hydrolysis protein</fullName>
    </recommendedName>
</protein>
<name>A0A0B3RSC4_9RHOB</name>
<accession>A0A0B3RSC4</accession>
<gene>
    <name evidence="2" type="ORF">OA50_04569</name>
</gene>
<keyword evidence="3" id="KW-1185">Reference proteome</keyword>
<evidence type="ECO:0000313" key="3">
    <source>
        <dbReference type="Proteomes" id="UP000030960"/>
    </source>
</evidence>
<feature type="transmembrane region" description="Helical" evidence="1">
    <location>
        <begin position="45"/>
        <end position="69"/>
    </location>
</feature>
<evidence type="ECO:0000313" key="2">
    <source>
        <dbReference type="EMBL" id="KHQ50857.1"/>
    </source>
</evidence>
<feature type="transmembrane region" description="Helical" evidence="1">
    <location>
        <begin position="20"/>
        <end position="39"/>
    </location>
</feature>
<reference evidence="2 3" key="1">
    <citation type="submission" date="2014-10" db="EMBL/GenBank/DDBJ databases">
        <title>Genome sequence of Ponticoccus sp. strain UMTAT08 isolated from clonal culture of toxic dinoflagellate Alexandrium tamiyavanichii.</title>
        <authorList>
            <person name="Gan H.Y."/>
            <person name="Muhd D.-D."/>
            <person name="Mohd Noor M.E."/>
            <person name="Yeong Y.S."/>
            <person name="Usup G."/>
        </authorList>
    </citation>
    <scope>NUCLEOTIDE SEQUENCE [LARGE SCALE GENOMIC DNA]</scope>
    <source>
        <strain evidence="2 3">UMTAT08</strain>
    </source>
</reference>
<dbReference type="STRING" id="561184.SAMN05216376_10416"/>
<organism evidence="2 3">
    <name type="scientific">Mameliella alba</name>
    <dbReference type="NCBI Taxonomy" id="561184"/>
    <lineage>
        <taxon>Bacteria</taxon>
        <taxon>Pseudomonadati</taxon>
        <taxon>Pseudomonadota</taxon>
        <taxon>Alphaproteobacteria</taxon>
        <taxon>Rhodobacterales</taxon>
        <taxon>Roseobacteraceae</taxon>
        <taxon>Mameliella</taxon>
    </lineage>
</organism>
<sequence>MTMHDRVFSGDSLSARTPVLPMLLVLVVVLLAGLAYLAFVRLPLWFPGAHVVIAVVLGLALTLGALMLLPARMLHSEAALLSHAFDQLHGAQSGRHATALATVIETHDRARRIRRIVPGTQEDIAALLTRTADRFDALARSLFYAPGELPRVQAVLARSDLVVEAIETHGALRARTGGDGKDVEASRAHLRTSIQSLHDALDGLEARAITSLLEKVEVASSTAETLLRR</sequence>
<keyword evidence="1" id="KW-0472">Membrane</keyword>
<proteinExistence type="predicted"/>
<keyword evidence="1" id="KW-0812">Transmembrane</keyword>
<dbReference type="AlphaFoldDB" id="A0A0B3RSC4"/>
<evidence type="ECO:0008006" key="4">
    <source>
        <dbReference type="Google" id="ProtNLM"/>
    </source>
</evidence>
<comment type="caution">
    <text evidence="2">The sequence shown here is derived from an EMBL/GenBank/DDBJ whole genome shotgun (WGS) entry which is preliminary data.</text>
</comment>
<dbReference type="RefSeq" id="WP_043145439.1">
    <property type="nucleotide sequence ID" value="NZ_JSUQ01000021.1"/>
</dbReference>
<dbReference type="Proteomes" id="UP000030960">
    <property type="component" value="Unassembled WGS sequence"/>
</dbReference>
<dbReference type="EMBL" id="JSUQ01000021">
    <property type="protein sequence ID" value="KHQ50857.1"/>
    <property type="molecule type" value="Genomic_DNA"/>
</dbReference>